<sequence length="48" mass="5380">MRKNESAAIFVSFFFPIGLDKRDKVLYTTSIEGHTGYLTIRNGKGATK</sequence>
<organism evidence="1">
    <name type="scientific">marine sediment metagenome</name>
    <dbReference type="NCBI Taxonomy" id="412755"/>
    <lineage>
        <taxon>unclassified sequences</taxon>
        <taxon>metagenomes</taxon>
        <taxon>ecological metagenomes</taxon>
    </lineage>
</organism>
<comment type="caution">
    <text evidence="1">The sequence shown here is derived from an EMBL/GenBank/DDBJ whole genome shotgun (WGS) entry which is preliminary data.</text>
</comment>
<name>A0A0F9KS76_9ZZZZ</name>
<reference evidence="1" key="1">
    <citation type="journal article" date="2015" name="Nature">
        <title>Complex archaea that bridge the gap between prokaryotes and eukaryotes.</title>
        <authorList>
            <person name="Spang A."/>
            <person name="Saw J.H."/>
            <person name="Jorgensen S.L."/>
            <person name="Zaremba-Niedzwiedzka K."/>
            <person name="Martijn J."/>
            <person name="Lind A.E."/>
            <person name="van Eijk R."/>
            <person name="Schleper C."/>
            <person name="Guy L."/>
            <person name="Ettema T.J."/>
        </authorList>
    </citation>
    <scope>NUCLEOTIDE SEQUENCE</scope>
</reference>
<protein>
    <submittedName>
        <fullName evidence="1">Uncharacterized protein</fullName>
    </submittedName>
</protein>
<accession>A0A0F9KS76</accession>
<dbReference type="AlphaFoldDB" id="A0A0F9KS76"/>
<proteinExistence type="predicted"/>
<gene>
    <name evidence="1" type="ORF">LCGC14_1367870</name>
</gene>
<evidence type="ECO:0000313" key="1">
    <source>
        <dbReference type="EMBL" id="KKM77656.1"/>
    </source>
</evidence>
<dbReference type="EMBL" id="LAZR01008611">
    <property type="protein sequence ID" value="KKM77656.1"/>
    <property type="molecule type" value="Genomic_DNA"/>
</dbReference>